<dbReference type="SUPFAM" id="SSF53850">
    <property type="entry name" value="Periplasmic binding protein-like II"/>
    <property type="match status" value="1"/>
</dbReference>
<keyword evidence="4" id="KW-0813">Transport</keyword>
<evidence type="ECO:0000313" key="9">
    <source>
        <dbReference type="EMBL" id="CAB4929421.1"/>
    </source>
</evidence>
<evidence type="ECO:0000256" key="6">
    <source>
        <dbReference type="ARBA" id="ARBA00022519"/>
    </source>
</evidence>
<protein>
    <submittedName>
        <fullName evidence="9">Unannotated protein</fullName>
    </submittedName>
</protein>
<dbReference type="InterPro" id="IPR010067">
    <property type="entry name" value="ABC_SsuA_sub-bd"/>
</dbReference>
<comment type="similarity">
    <text evidence="3">Belongs to the bacterial solute-binding protein SsuA/TauA family.</text>
</comment>
<comment type="subcellular location">
    <subcellularLocation>
        <location evidence="1">Endomembrane system</location>
    </subcellularLocation>
    <subcellularLocation>
        <location evidence="2">Periplasm</location>
    </subcellularLocation>
</comment>
<dbReference type="PANTHER" id="PTHR30024:SF47">
    <property type="entry name" value="TAURINE-BINDING PERIPLASMIC PROTEIN"/>
    <property type="match status" value="1"/>
</dbReference>
<dbReference type="InterPro" id="IPR044527">
    <property type="entry name" value="NrtA/CpmA_ABC-bd_dom"/>
</dbReference>
<dbReference type="GO" id="GO:0012505">
    <property type="term" value="C:endomembrane system"/>
    <property type="evidence" value="ECO:0007669"/>
    <property type="project" value="UniProtKB-SubCell"/>
</dbReference>
<keyword evidence="5" id="KW-1003">Cell membrane</keyword>
<accession>A0A6J7IFD8</accession>
<organism evidence="9">
    <name type="scientific">freshwater metagenome</name>
    <dbReference type="NCBI Taxonomy" id="449393"/>
    <lineage>
        <taxon>unclassified sequences</taxon>
        <taxon>metagenomes</taxon>
        <taxon>ecological metagenomes</taxon>
    </lineage>
</organism>
<proteinExistence type="inferred from homology"/>
<dbReference type="EMBL" id="CAFBNE010000003">
    <property type="protein sequence ID" value="CAB4929421.1"/>
    <property type="molecule type" value="Genomic_DNA"/>
</dbReference>
<dbReference type="GO" id="GO:0042626">
    <property type="term" value="F:ATPase-coupled transmembrane transporter activity"/>
    <property type="evidence" value="ECO:0007669"/>
    <property type="project" value="InterPro"/>
</dbReference>
<dbReference type="Pfam" id="PF13379">
    <property type="entry name" value="NMT1_2"/>
    <property type="match status" value="1"/>
</dbReference>
<evidence type="ECO:0000256" key="2">
    <source>
        <dbReference type="ARBA" id="ARBA00004418"/>
    </source>
</evidence>
<evidence type="ECO:0000256" key="1">
    <source>
        <dbReference type="ARBA" id="ARBA00004308"/>
    </source>
</evidence>
<dbReference type="Gene3D" id="3.40.190.10">
    <property type="entry name" value="Periplasmic binding protein-like II"/>
    <property type="match status" value="2"/>
</dbReference>
<keyword evidence="7" id="KW-0732">Signal</keyword>
<name>A0A6J7IFD8_9ZZZZ</name>
<sequence>MLVTPESSGEVSRRIQGPDQTRMLVQEPLKKENNEMSLAINPVHRAVRNALAIGAAGAALTIGLGTSQALAAPTPSPSATAAVTAAALPKLPTAPKVRIGFFANVTHAPALVAQQLRLFEQNLNREGTAVEYVLFNAGPAAIEAMKGGAIDVSYIGPNPSIAGYTSTNGTLLKVVSGATSGGAQLVVKPNIYTVSDLKGKKIATPQLGNTQDVALRSWLKDQGLRTSIAGGGDVTVIPTENAQSLTLFKRGDIDGAWLPEPWASRLVLEAGAKVFLDEKSLWPTGQFVTTNIIASQAFLNQYPGTVRSILQSNNTAIRYIAANVTKSKDLVQEQITKWTGKPLPDSVINRSWGNLRLTWDPLPLTLKKSADDAVAAGLLQLKPNGLTGIYDVRLLNSVLRAWKARTVTAAGLGQQ</sequence>
<evidence type="ECO:0000256" key="5">
    <source>
        <dbReference type="ARBA" id="ARBA00022475"/>
    </source>
</evidence>
<keyword evidence="6" id="KW-0997">Cell inner membrane</keyword>
<dbReference type="NCBIfam" id="TIGR01728">
    <property type="entry name" value="SsuA_fam"/>
    <property type="match status" value="1"/>
</dbReference>
<evidence type="ECO:0000256" key="7">
    <source>
        <dbReference type="ARBA" id="ARBA00022729"/>
    </source>
</evidence>
<evidence type="ECO:0000256" key="3">
    <source>
        <dbReference type="ARBA" id="ARBA00010742"/>
    </source>
</evidence>
<evidence type="ECO:0000256" key="4">
    <source>
        <dbReference type="ARBA" id="ARBA00022448"/>
    </source>
</evidence>
<dbReference type="AlphaFoldDB" id="A0A6J7IFD8"/>
<keyword evidence="8" id="KW-0472">Membrane</keyword>
<reference evidence="9" key="1">
    <citation type="submission" date="2020-05" db="EMBL/GenBank/DDBJ databases">
        <authorList>
            <person name="Chiriac C."/>
            <person name="Salcher M."/>
            <person name="Ghai R."/>
            <person name="Kavagutti S V."/>
        </authorList>
    </citation>
    <scope>NUCLEOTIDE SEQUENCE</scope>
</reference>
<dbReference type="GO" id="GO:0016020">
    <property type="term" value="C:membrane"/>
    <property type="evidence" value="ECO:0007669"/>
    <property type="project" value="InterPro"/>
</dbReference>
<dbReference type="GO" id="GO:0042597">
    <property type="term" value="C:periplasmic space"/>
    <property type="evidence" value="ECO:0007669"/>
    <property type="project" value="UniProtKB-SubCell"/>
</dbReference>
<dbReference type="CDD" id="cd13553">
    <property type="entry name" value="PBP2_NrtA_CpmA_like"/>
    <property type="match status" value="1"/>
</dbReference>
<gene>
    <name evidence="9" type="ORF">UFOPK3772_00155</name>
</gene>
<evidence type="ECO:0000256" key="8">
    <source>
        <dbReference type="ARBA" id="ARBA00023136"/>
    </source>
</evidence>
<dbReference type="PANTHER" id="PTHR30024">
    <property type="entry name" value="ALIPHATIC SULFONATES-BINDING PROTEIN-RELATED"/>
    <property type="match status" value="1"/>
</dbReference>